<reference evidence="1 2" key="1">
    <citation type="submission" date="2018-02" db="EMBL/GenBank/DDBJ databases">
        <authorList>
            <person name="Zacj K.M."/>
            <person name="Aull H.G."/>
            <person name="Garlena R.A."/>
            <person name="Russell D.A."/>
            <person name="Pope W.H."/>
            <person name="Jacobs-Sera D."/>
            <person name="Hatfull G.F."/>
        </authorList>
    </citation>
    <scope>NUCLEOTIDE SEQUENCE [LARGE SCALE GENOMIC DNA]</scope>
</reference>
<sequence>MPLETPPTPEYGPDTFTDLAELARILLANDEFVLSQSGGGGGGVEIVSEAISLATNYGNNSSYVSPTAVKVGTLASLEGGVLNCPTSFSASVYYQWGTLPEGYEPTDGKHRMAPGAIYAHDHIVPAQFRVNANGNLEFLSAEAIPQATYLIIPHMNWRVD</sequence>
<dbReference type="Proteomes" id="UP000241138">
    <property type="component" value="Segment"/>
</dbReference>
<dbReference type="EMBL" id="MG944216">
    <property type="protein sequence ID" value="AVJ51012.1"/>
    <property type="molecule type" value="Genomic_DNA"/>
</dbReference>
<organism evidence="1 2">
    <name type="scientific">Microbacterium phage Pajaza</name>
    <dbReference type="NCBI Taxonomy" id="2099443"/>
    <lineage>
        <taxon>Viruses</taxon>
        <taxon>Duplodnaviria</taxon>
        <taxon>Heunggongvirae</taxon>
        <taxon>Uroviricota</taxon>
        <taxon>Caudoviricetes</taxon>
        <taxon>Pikminvirus</taxon>
        <taxon>Pikminvirus pikmin</taxon>
    </lineage>
</organism>
<evidence type="ECO:0008006" key="3">
    <source>
        <dbReference type="Google" id="ProtNLM"/>
    </source>
</evidence>
<evidence type="ECO:0000313" key="2">
    <source>
        <dbReference type="Proteomes" id="UP000241138"/>
    </source>
</evidence>
<protein>
    <recommendedName>
        <fullName evidence="3">Minor tail protein</fullName>
    </recommendedName>
</protein>
<evidence type="ECO:0000313" key="1">
    <source>
        <dbReference type="EMBL" id="AVJ51012.1"/>
    </source>
</evidence>
<proteinExistence type="predicted"/>
<name>A0A2P1CIL4_9CAUD</name>
<gene>
    <name evidence="1" type="primary">21</name>
    <name evidence="1" type="ORF">PBI_PAJAZA_21</name>
</gene>
<accession>A0A2P1CIL4</accession>